<evidence type="ECO:0000256" key="1">
    <source>
        <dbReference type="ARBA" id="ARBA00022857"/>
    </source>
</evidence>
<evidence type="ECO:0000256" key="2">
    <source>
        <dbReference type="ARBA" id="ARBA00023277"/>
    </source>
</evidence>
<feature type="domain" description="NAD-dependent epimerase/dehydratase" evidence="3">
    <location>
        <begin position="3"/>
        <end position="229"/>
    </location>
</feature>
<reference evidence="4 5" key="1">
    <citation type="submission" date="2021-01" db="EMBL/GenBank/DDBJ databases">
        <title>Whole genome shotgun sequence of Asanoa siamensis NBRC 107932.</title>
        <authorList>
            <person name="Komaki H."/>
            <person name="Tamura T."/>
        </authorList>
    </citation>
    <scope>NUCLEOTIDE SEQUENCE [LARGE SCALE GENOMIC DNA]</scope>
    <source>
        <strain evidence="4 5">NBRC 107932</strain>
    </source>
</reference>
<evidence type="ECO:0000313" key="4">
    <source>
        <dbReference type="EMBL" id="GIF72098.1"/>
    </source>
</evidence>
<sequence length="312" mass="31624">MRVLLAGATGFLGRHVWQALTDRGARVTTVGRRRPSWSPRHHSLDLADPGGAALGALLGAGGPAVLVNCAGATRADLPTLAAANIDIPAGLVAAAAGRPVRLVHVGSAAEYGWVEPGRHSVETDPAAPVGAYGLSKLAGTRVVTAARALGVDAVVLRVTNPVGPGAPAGSLAGDLVAQVRRARTGAGIGAVRVGPTDAVRDFVDVRDVAYAVVAATEADALTAPVVNVGSGRATAVKELVDTLVAVAGYHGEVHHDGGGSARTAAVPWQCADVGTARSALGWQPRLSLRTALADLWREPAWTPSASPNVEWS</sequence>
<dbReference type="SUPFAM" id="SSF51735">
    <property type="entry name" value="NAD(P)-binding Rossmann-fold domains"/>
    <property type="match status" value="1"/>
</dbReference>
<dbReference type="InterPro" id="IPR001509">
    <property type="entry name" value="Epimerase_deHydtase"/>
</dbReference>
<gene>
    <name evidence="4" type="ORF">Asi02nite_16160</name>
</gene>
<dbReference type="PANTHER" id="PTHR43103:SF3">
    <property type="entry name" value="ADP-L-GLYCERO-D-MANNO-HEPTOSE-6-EPIMERASE"/>
    <property type="match status" value="1"/>
</dbReference>
<dbReference type="InterPro" id="IPR036291">
    <property type="entry name" value="NAD(P)-bd_dom_sf"/>
</dbReference>
<keyword evidence="5" id="KW-1185">Reference proteome</keyword>
<proteinExistence type="predicted"/>
<protein>
    <submittedName>
        <fullName evidence="4">SnoG protein</fullName>
    </submittedName>
</protein>
<dbReference type="Proteomes" id="UP000604117">
    <property type="component" value="Unassembled WGS sequence"/>
</dbReference>
<comment type="caution">
    <text evidence="4">The sequence shown here is derived from an EMBL/GenBank/DDBJ whole genome shotgun (WGS) entry which is preliminary data.</text>
</comment>
<dbReference type="EMBL" id="BONE01000009">
    <property type="protein sequence ID" value="GIF72098.1"/>
    <property type="molecule type" value="Genomic_DNA"/>
</dbReference>
<organism evidence="4 5">
    <name type="scientific">Asanoa siamensis</name>
    <dbReference type="NCBI Taxonomy" id="926357"/>
    <lineage>
        <taxon>Bacteria</taxon>
        <taxon>Bacillati</taxon>
        <taxon>Actinomycetota</taxon>
        <taxon>Actinomycetes</taxon>
        <taxon>Micromonosporales</taxon>
        <taxon>Micromonosporaceae</taxon>
        <taxon>Asanoa</taxon>
    </lineage>
</organism>
<accession>A0ABQ4CM91</accession>
<dbReference type="Pfam" id="PF01370">
    <property type="entry name" value="Epimerase"/>
    <property type="match status" value="1"/>
</dbReference>
<dbReference type="Gene3D" id="3.40.50.720">
    <property type="entry name" value="NAD(P)-binding Rossmann-like Domain"/>
    <property type="match status" value="1"/>
</dbReference>
<keyword evidence="1" id="KW-0521">NADP</keyword>
<dbReference type="RefSeq" id="WP_203711557.1">
    <property type="nucleotide sequence ID" value="NZ_BONE01000009.1"/>
</dbReference>
<evidence type="ECO:0000313" key="5">
    <source>
        <dbReference type="Proteomes" id="UP000604117"/>
    </source>
</evidence>
<name>A0ABQ4CM91_9ACTN</name>
<dbReference type="PANTHER" id="PTHR43103">
    <property type="entry name" value="NUCLEOSIDE-DIPHOSPHATE-SUGAR EPIMERASE"/>
    <property type="match status" value="1"/>
</dbReference>
<evidence type="ECO:0000259" key="3">
    <source>
        <dbReference type="Pfam" id="PF01370"/>
    </source>
</evidence>
<keyword evidence="2" id="KW-0119">Carbohydrate metabolism</keyword>